<evidence type="ECO:0000256" key="10">
    <source>
        <dbReference type="HAMAP-Rule" id="MF_00033"/>
    </source>
</evidence>
<keyword evidence="9 10" id="KW-0961">Cell wall biogenesis/degradation</keyword>
<dbReference type="GO" id="GO:0051301">
    <property type="term" value="P:cell division"/>
    <property type="evidence" value="ECO:0007669"/>
    <property type="project" value="UniProtKB-KW"/>
</dbReference>
<comment type="caution">
    <text evidence="10">Lacks conserved residue(s) required for the propagation of feature annotation.</text>
</comment>
<keyword evidence="2 10" id="KW-0132">Cell division</keyword>
<evidence type="ECO:0000256" key="2">
    <source>
        <dbReference type="ARBA" id="ARBA00022618"/>
    </source>
</evidence>
<keyword evidence="1 10" id="KW-1003">Cell membrane</keyword>
<dbReference type="PANTHER" id="PTHR21015">
    <property type="entry name" value="UDP-N-ACETYLGLUCOSAMINE--N-ACETYLMURAMYL-(PENTAPEPTIDE) PYROPHOSPHORYL-UNDECAPRENOL N-ACETYLGLUCOSAMINE TRANSFERASE 1"/>
    <property type="match status" value="1"/>
</dbReference>
<evidence type="ECO:0000256" key="7">
    <source>
        <dbReference type="ARBA" id="ARBA00023136"/>
    </source>
</evidence>
<evidence type="ECO:0000256" key="1">
    <source>
        <dbReference type="ARBA" id="ARBA00022475"/>
    </source>
</evidence>
<dbReference type="NCBIfam" id="TIGR01133">
    <property type="entry name" value="murG"/>
    <property type="match status" value="1"/>
</dbReference>
<keyword evidence="5 10" id="KW-0133">Cell shape</keyword>
<dbReference type="AlphaFoldDB" id="A0AAI9NZD3"/>
<keyword evidence="6 10" id="KW-0573">Peptidoglycan synthesis</keyword>
<evidence type="ECO:0000256" key="9">
    <source>
        <dbReference type="ARBA" id="ARBA00023316"/>
    </source>
</evidence>
<dbReference type="GO" id="GO:0008360">
    <property type="term" value="P:regulation of cell shape"/>
    <property type="evidence" value="ECO:0007669"/>
    <property type="project" value="UniProtKB-KW"/>
</dbReference>
<organism evidence="13 14">
    <name type="scientific">Coprococcus eutactus</name>
    <dbReference type="NCBI Taxonomy" id="33043"/>
    <lineage>
        <taxon>Bacteria</taxon>
        <taxon>Bacillati</taxon>
        <taxon>Bacillota</taxon>
        <taxon>Clostridia</taxon>
        <taxon>Lachnospirales</taxon>
        <taxon>Lachnospiraceae</taxon>
        <taxon>Coprococcus</taxon>
    </lineage>
</organism>
<dbReference type="RefSeq" id="WP_055222332.1">
    <property type="nucleotide sequence ID" value="NZ_BLYL01000014.1"/>
</dbReference>
<dbReference type="InterPro" id="IPR004276">
    <property type="entry name" value="GlycoTrans_28_N"/>
</dbReference>
<evidence type="ECO:0000256" key="6">
    <source>
        <dbReference type="ARBA" id="ARBA00022984"/>
    </source>
</evidence>
<dbReference type="CDD" id="cd03785">
    <property type="entry name" value="GT28_MurG"/>
    <property type="match status" value="1"/>
</dbReference>
<sequence length="357" mass="39244">MKRIILTGGGTAGHVTPNMALMPELKKHGYDIQYIGSYDGMEKKLIEDMGIPYHGIASGKLRRYFSMKNFSDPFKVLKGISEAKKLMKELKPDVVFSKGGFVTVPVVFAAHSAGIPVVIHESDMTPGLANKLALPKATKVCCNFPETKDLFPEGKAVVTGTPIREELFRGDSAFAYNYCGFTDNKPVLLIVGGSSGSVIINNAIRDNIDRLLETFNVIHLCGKDNLDESLKDKKGYVQYEYVKKELAGMLALCDIIISRAGANAICELLALRKPNILIPLSKAASRGDQILNAQSFEKSGYSYVIQEEELNTESLFAGINEVYNNKEKYIQAMESSNLTDSTGIIINMIEDLVNSHD</sequence>
<evidence type="ECO:0000313" key="14">
    <source>
        <dbReference type="Proteomes" id="UP000660047"/>
    </source>
</evidence>
<name>A0AAI9NZD3_9FIRM</name>
<dbReference type="GO" id="GO:0050511">
    <property type="term" value="F:undecaprenyldiphospho-muramoylpentapeptide beta-N-acetylglucosaminyltransferase activity"/>
    <property type="evidence" value="ECO:0007669"/>
    <property type="project" value="UniProtKB-UniRule"/>
</dbReference>
<evidence type="ECO:0000313" key="13">
    <source>
        <dbReference type="EMBL" id="GFO95089.1"/>
    </source>
</evidence>
<feature type="binding site" evidence="10">
    <location>
        <position position="194"/>
    </location>
    <ligand>
        <name>UDP-N-acetyl-alpha-D-glucosamine</name>
        <dbReference type="ChEBI" id="CHEBI:57705"/>
    </ligand>
</feature>
<feature type="domain" description="Glycosyltransferase family 28 N-terminal" evidence="11">
    <location>
        <begin position="4"/>
        <end position="140"/>
    </location>
</feature>
<evidence type="ECO:0000256" key="4">
    <source>
        <dbReference type="ARBA" id="ARBA00022679"/>
    </source>
</evidence>
<dbReference type="GO" id="GO:0071555">
    <property type="term" value="P:cell wall organization"/>
    <property type="evidence" value="ECO:0007669"/>
    <property type="project" value="UniProtKB-KW"/>
</dbReference>
<dbReference type="InterPro" id="IPR006009">
    <property type="entry name" value="GlcNAc_MurG"/>
</dbReference>
<dbReference type="Gene3D" id="3.40.50.2000">
    <property type="entry name" value="Glycogen Phosphorylase B"/>
    <property type="match status" value="2"/>
</dbReference>
<dbReference type="InterPro" id="IPR007235">
    <property type="entry name" value="Glyco_trans_28_C"/>
</dbReference>
<feature type="binding site" evidence="10">
    <location>
        <begin position="11"/>
        <end position="13"/>
    </location>
    <ligand>
        <name>UDP-N-acetyl-alpha-D-glucosamine</name>
        <dbReference type="ChEBI" id="CHEBI:57705"/>
    </ligand>
</feature>
<comment type="function">
    <text evidence="10">Cell wall formation. Catalyzes the transfer of a GlcNAc subunit on undecaprenyl-pyrophosphoryl-MurNAc-pentapeptide (lipid intermediate I) to form undecaprenyl-pyrophosphoryl-MurNAc-(pentapeptide)GlcNAc (lipid intermediate II).</text>
</comment>
<reference evidence="13" key="1">
    <citation type="submission" date="2020-06" db="EMBL/GenBank/DDBJ databases">
        <title>Characterization of fructooligosaccharide metabolism and fructooligosaccharide-degrading enzymes in human commensal butyrate producers.</title>
        <authorList>
            <person name="Tanno H."/>
            <person name="Fujii T."/>
            <person name="Hirano K."/>
            <person name="Maeno S."/>
            <person name="Tonozuka T."/>
            <person name="Sakamoto M."/>
            <person name="Ohkuma M."/>
            <person name="Tochio T."/>
            <person name="Endo A."/>
        </authorList>
    </citation>
    <scope>NUCLEOTIDE SEQUENCE</scope>
    <source>
        <strain evidence="13">JCM 31265</strain>
    </source>
</reference>
<feature type="binding site" evidence="10">
    <location>
        <position position="289"/>
    </location>
    <ligand>
        <name>UDP-N-acetyl-alpha-D-glucosamine</name>
        <dbReference type="ChEBI" id="CHEBI:57705"/>
    </ligand>
</feature>
<dbReference type="GO" id="GO:0009252">
    <property type="term" value="P:peptidoglycan biosynthetic process"/>
    <property type="evidence" value="ECO:0007669"/>
    <property type="project" value="UniProtKB-UniRule"/>
</dbReference>
<dbReference type="PANTHER" id="PTHR21015:SF27">
    <property type="entry name" value="UDP-N-ACETYLGLUCOSAMINE--N-ACETYLMURAMYL-(PENTAPEPTIDE) PYROPHOSPHORYL-UNDECAPRENOL N-ACETYLGLUCOSAMINE TRANSFERASE"/>
    <property type="match status" value="1"/>
</dbReference>
<evidence type="ECO:0000259" key="11">
    <source>
        <dbReference type="Pfam" id="PF03033"/>
    </source>
</evidence>
<evidence type="ECO:0000256" key="3">
    <source>
        <dbReference type="ARBA" id="ARBA00022676"/>
    </source>
</evidence>
<dbReference type="NCBIfam" id="NF009102">
    <property type="entry name" value="PRK12446.1"/>
    <property type="match status" value="1"/>
</dbReference>
<keyword evidence="7 10" id="KW-0472">Membrane</keyword>
<evidence type="ECO:0000256" key="5">
    <source>
        <dbReference type="ARBA" id="ARBA00022960"/>
    </source>
</evidence>
<dbReference type="EC" id="2.4.1.227" evidence="10"/>
<comment type="pathway">
    <text evidence="10">Cell wall biogenesis; peptidoglycan biosynthesis.</text>
</comment>
<keyword evidence="8 10" id="KW-0131">Cell cycle</keyword>
<keyword evidence="4 10" id="KW-0808">Transferase</keyword>
<dbReference type="HAMAP" id="MF_00033">
    <property type="entry name" value="MurG"/>
    <property type="match status" value="1"/>
</dbReference>
<evidence type="ECO:0000256" key="8">
    <source>
        <dbReference type="ARBA" id="ARBA00023306"/>
    </source>
</evidence>
<dbReference type="GO" id="GO:0005975">
    <property type="term" value="P:carbohydrate metabolic process"/>
    <property type="evidence" value="ECO:0007669"/>
    <property type="project" value="InterPro"/>
</dbReference>
<dbReference type="GO" id="GO:0005886">
    <property type="term" value="C:plasma membrane"/>
    <property type="evidence" value="ECO:0007669"/>
    <property type="project" value="UniProtKB-SubCell"/>
</dbReference>
<dbReference type="EMBL" id="BLYL01000014">
    <property type="protein sequence ID" value="GFO95089.1"/>
    <property type="molecule type" value="Genomic_DNA"/>
</dbReference>
<comment type="similarity">
    <text evidence="10">Belongs to the glycosyltransferase 28 family. MurG subfamily.</text>
</comment>
<dbReference type="Proteomes" id="UP000660047">
    <property type="component" value="Unassembled WGS sequence"/>
</dbReference>
<comment type="subcellular location">
    <subcellularLocation>
        <location evidence="10">Cell membrane</location>
        <topology evidence="10">Peripheral membrane protein</topology>
        <orientation evidence="10">Cytoplasmic side</orientation>
    </subcellularLocation>
</comment>
<dbReference type="SUPFAM" id="SSF53756">
    <property type="entry name" value="UDP-Glycosyltransferase/glycogen phosphorylase"/>
    <property type="match status" value="1"/>
</dbReference>
<comment type="caution">
    <text evidence="13">The sequence shown here is derived from an EMBL/GenBank/DDBJ whole genome shotgun (WGS) entry which is preliminary data.</text>
</comment>
<dbReference type="Pfam" id="PF04101">
    <property type="entry name" value="Glyco_tran_28_C"/>
    <property type="match status" value="1"/>
</dbReference>
<feature type="domain" description="Glycosyl transferase family 28 C-terminal" evidence="12">
    <location>
        <begin position="187"/>
        <end position="337"/>
    </location>
</feature>
<keyword evidence="3 10" id="KW-0328">Glycosyltransferase</keyword>
<gene>
    <name evidence="10 13" type="primary">murG</name>
    <name evidence="13" type="ORF">COEU31_21350</name>
</gene>
<feature type="binding site" evidence="10">
    <location>
        <position position="164"/>
    </location>
    <ligand>
        <name>UDP-N-acetyl-alpha-D-glucosamine</name>
        <dbReference type="ChEBI" id="CHEBI:57705"/>
    </ligand>
</feature>
<evidence type="ECO:0000259" key="12">
    <source>
        <dbReference type="Pfam" id="PF04101"/>
    </source>
</evidence>
<proteinExistence type="inferred from homology"/>
<comment type="catalytic activity">
    <reaction evidence="10">
        <text>di-trans,octa-cis-undecaprenyl diphospho-N-acetyl-alpha-D-muramoyl-L-alanyl-D-glutamyl-meso-2,6-diaminopimeloyl-D-alanyl-D-alanine + UDP-N-acetyl-alpha-D-glucosamine = di-trans,octa-cis-undecaprenyl diphospho-[N-acetyl-alpha-D-glucosaminyl-(1-&gt;4)]-N-acetyl-alpha-D-muramoyl-L-alanyl-D-glutamyl-meso-2,6-diaminopimeloyl-D-alanyl-D-alanine + UDP + H(+)</text>
        <dbReference type="Rhea" id="RHEA:31227"/>
        <dbReference type="ChEBI" id="CHEBI:15378"/>
        <dbReference type="ChEBI" id="CHEBI:57705"/>
        <dbReference type="ChEBI" id="CHEBI:58223"/>
        <dbReference type="ChEBI" id="CHEBI:61387"/>
        <dbReference type="ChEBI" id="CHEBI:61388"/>
        <dbReference type="EC" id="2.4.1.227"/>
    </reaction>
</comment>
<dbReference type="Pfam" id="PF03033">
    <property type="entry name" value="Glyco_transf_28"/>
    <property type="match status" value="1"/>
</dbReference>
<protein>
    <recommendedName>
        <fullName evidence="10">UDP-N-acetylglucosamine--N-acetylmuramyl-(pentapeptide) pyrophosphoryl-undecaprenol N-acetylglucosamine transferase</fullName>
        <ecNumber evidence="10">2.4.1.227</ecNumber>
    </recommendedName>
    <alternativeName>
        <fullName evidence="10">Undecaprenyl-PP-MurNAc-pentapeptide-UDPGlcNAc GlcNAc transferase</fullName>
    </alternativeName>
</protein>
<accession>A0AAI9NZD3</accession>